<dbReference type="InterPro" id="IPR003594">
    <property type="entry name" value="HATPase_dom"/>
</dbReference>
<comment type="caution">
    <text evidence="11">The sequence shown here is derived from an EMBL/GenBank/DDBJ whole genome shotgun (WGS) entry which is preliminary data.</text>
</comment>
<dbReference type="SUPFAM" id="SSF55874">
    <property type="entry name" value="ATPase domain of HSP90 chaperone/DNA topoisomerase II/histidine kinase"/>
    <property type="match status" value="1"/>
</dbReference>
<keyword evidence="9" id="KW-0472">Membrane</keyword>
<keyword evidence="6 11" id="KW-0418">Kinase</keyword>
<evidence type="ECO:0000256" key="7">
    <source>
        <dbReference type="ARBA" id="ARBA00022840"/>
    </source>
</evidence>
<evidence type="ECO:0000256" key="6">
    <source>
        <dbReference type="ARBA" id="ARBA00022777"/>
    </source>
</evidence>
<keyword evidence="3" id="KW-0597">Phosphoprotein</keyword>
<evidence type="ECO:0000256" key="1">
    <source>
        <dbReference type="ARBA" id="ARBA00000085"/>
    </source>
</evidence>
<dbReference type="GO" id="GO:0004673">
    <property type="term" value="F:protein histidine kinase activity"/>
    <property type="evidence" value="ECO:0007669"/>
    <property type="project" value="UniProtKB-EC"/>
</dbReference>
<dbReference type="Gene3D" id="3.30.565.10">
    <property type="entry name" value="Histidine kinase-like ATPase, C-terminal domain"/>
    <property type="match status" value="1"/>
</dbReference>
<evidence type="ECO:0000313" key="11">
    <source>
        <dbReference type="EMBL" id="MEN7546569.1"/>
    </source>
</evidence>
<dbReference type="GO" id="GO:0000160">
    <property type="term" value="P:phosphorelay signal transduction system"/>
    <property type="evidence" value="ECO:0007669"/>
    <property type="project" value="UniProtKB-KW"/>
</dbReference>
<keyword evidence="12" id="KW-1185">Reference proteome</keyword>
<keyword evidence="5" id="KW-0547">Nucleotide-binding</keyword>
<dbReference type="SMART" id="SM00387">
    <property type="entry name" value="HATPase_c"/>
    <property type="match status" value="1"/>
</dbReference>
<dbReference type="PANTHER" id="PTHR43065">
    <property type="entry name" value="SENSOR HISTIDINE KINASE"/>
    <property type="match status" value="1"/>
</dbReference>
<dbReference type="PANTHER" id="PTHR43065:SF10">
    <property type="entry name" value="PEROXIDE STRESS-ACTIVATED HISTIDINE KINASE MAK3"/>
    <property type="match status" value="1"/>
</dbReference>
<dbReference type="Pfam" id="PF02518">
    <property type="entry name" value="HATPase_c"/>
    <property type="match status" value="1"/>
</dbReference>
<feature type="domain" description="Histidine kinase" evidence="10">
    <location>
        <begin position="186"/>
        <end position="391"/>
    </location>
</feature>
<dbReference type="EC" id="2.7.13.3" evidence="2"/>
<keyword evidence="9" id="KW-1133">Transmembrane helix</keyword>
<keyword evidence="9" id="KW-0812">Transmembrane</keyword>
<dbReference type="EMBL" id="JBDKWZ010000001">
    <property type="protein sequence ID" value="MEN7546569.1"/>
    <property type="molecule type" value="Genomic_DNA"/>
</dbReference>
<reference evidence="11 12" key="1">
    <citation type="submission" date="2024-04" db="EMBL/GenBank/DDBJ databases">
        <title>Novel genus in family Flammeovirgaceae.</title>
        <authorList>
            <person name="Nguyen T.H."/>
            <person name="Vuong T.Q."/>
            <person name="Le H."/>
            <person name="Kim S.-G."/>
        </authorList>
    </citation>
    <scope>NUCLEOTIDE SEQUENCE [LARGE SCALE GENOMIC DNA]</scope>
    <source>
        <strain evidence="11 12">JCM 23209</strain>
    </source>
</reference>
<evidence type="ECO:0000256" key="9">
    <source>
        <dbReference type="SAM" id="Phobius"/>
    </source>
</evidence>
<evidence type="ECO:0000256" key="4">
    <source>
        <dbReference type="ARBA" id="ARBA00022679"/>
    </source>
</evidence>
<dbReference type="InterPro" id="IPR036890">
    <property type="entry name" value="HATPase_C_sf"/>
</dbReference>
<keyword evidence="7" id="KW-0067">ATP-binding</keyword>
<feature type="transmembrane region" description="Helical" evidence="9">
    <location>
        <begin position="13"/>
        <end position="34"/>
    </location>
</feature>
<feature type="transmembrane region" description="Helical" evidence="9">
    <location>
        <begin position="148"/>
        <end position="168"/>
    </location>
</feature>
<gene>
    <name evidence="11" type="ORF">AAG747_01540</name>
</gene>
<dbReference type="PRINTS" id="PR00344">
    <property type="entry name" value="BCTRLSENSOR"/>
</dbReference>
<dbReference type="InterPro" id="IPR004358">
    <property type="entry name" value="Sig_transdc_His_kin-like_C"/>
</dbReference>
<keyword evidence="8" id="KW-0902">Two-component regulatory system</keyword>
<dbReference type="InterPro" id="IPR005467">
    <property type="entry name" value="His_kinase_dom"/>
</dbReference>
<dbReference type="AlphaFoldDB" id="A0AAW9RP36"/>
<evidence type="ECO:0000259" key="10">
    <source>
        <dbReference type="PROSITE" id="PS50109"/>
    </source>
</evidence>
<evidence type="ECO:0000313" key="12">
    <source>
        <dbReference type="Proteomes" id="UP001403385"/>
    </source>
</evidence>
<evidence type="ECO:0000256" key="5">
    <source>
        <dbReference type="ARBA" id="ARBA00022741"/>
    </source>
</evidence>
<dbReference type="PROSITE" id="PS50109">
    <property type="entry name" value="HIS_KIN"/>
    <property type="match status" value="1"/>
</dbReference>
<protein>
    <recommendedName>
        <fullName evidence="2">histidine kinase</fullName>
        <ecNumber evidence="2">2.7.13.3</ecNumber>
    </recommendedName>
</protein>
<evidence type="ECO:0000256" key="3">
    <source>
        <dbReference type="ARBA" id="ARBA00022553"/>
    </source>
</evidence>
<dbReference type="RefSeq" id="WP_346819354.1">
    <property type="nucleotide sequence ID" value="NZ_JBDKWZ010000001.1"/>
</dbReference>
<accession>A0AAW9RP36</accession>
<evidence type="ECO:0000256" key="8">
    <source>
        <dbReference type="ARBA" id="ARBA00023012"/>
    </source>
</evidence>
<name>A0AAW9RP36_9BACT</name>
<sequence>MINLYYNKNKAKWIIVSSALLIGLFSLLYTNWLVKQLAEREKKQVQLYARSLEFIISLEPSENLNTLFEEVIVANESVPCIVADEHDIPYDARNIRMPEGLNPFEKRDFLEEKMQEMKEEYEPIEINLEGIRNYVYYSNSRLITLLRYYPYIQLTVIGILGILAYFIFSTTRKAEQNRVWVGLAKETAHQLGTPISSLMAWIEYLRADNAVDESILTELSKDTQRLEMITSRFSSIGSVPVPKSTDVLRSVRRIVTYLRKRVSTKVRINIVPKHGEEFSGNINEPLFEWVIENLCKNAVDAMSGVGKIDIFLRNSRDNKTLMIDISDTGKGIPKSKLKTVFQPGFTTKKRGWGLGLTLVKRIVEEYHQGKIFVWQSEPGVGTTFRILIPKK</sequence>
<evidence type="ECO:0000256" key="2">
    <source>
        <dbReference type="ARBA" id="ARBA00012438"/>
    </source>
</evidence>
<proteinExistence type="predicted"/>
<dbReference type="GO" id="GO:0005524">
    <property type="term" value="F:ATP binding"/>
    <property type="evidence" value="ECO:0007669"/>
    <property type="project" value="UniProtKB-KW"/>
</dbReference>
<organism evidence="11 12">
    <name type="scientific">Rapidithrix thailandica</name>
    <dbReference type="NCBI Taxonomy" id="413964"/>
    <lineage>
        <taxon>Bacteria</taxon>
        <taxon>Pseudomonadati</taxon>
        <taxon>Bacteroidota</taxon>
        <taxon>Cytophagia</taxon>
        <taxon>Cytophagales</taxon>
        <taxon>Flammeovirgaceae</taxon>
        <taxon>Rapidithrix</taxon>
    </lineage>
</organism>
<dbReference type="Proteomes" id="UP001403385">
    <property type="component" value="Unassembled WGS sequence"/>
</dbReference>
<comment type="catalytic activity">
    <reaction evidence="1">
        <text>ATP + protein L-histidine = ADP + protein N-phospho-L-histidine.</text>
        <dbReference type="EC" id="2.7.13.3"/>
    </reaction>
</comment>
<keyword evidence="4" id="KW-0808">Transferase</keyword>